<dbReference type="PANTHER" id="PTHR45733:SF10">
    <property type="entry name" value="FORMIN-LIKE PROTEIN 15A-RELATED"/>
    <property type="match status" value="1"/>
</dbReference>
<dbReference type="Gene3D" id="1.20.58.2220">
    <property type="entry name" value="Formin, FH2 domain"/>
    <property type="match status" value="1"/>
</dbReference>
<evidence type="ECO:0000256" key="1">
    <source>
        <dbReference type="ARBA" id="ARBA00006468"/>
    </source>
</evidence>
<dbReference type="InterPro" id="IPR042201">
    <property type="entry name" value="FH2_Formin_sf"/>
</dbReference>
<evidence type="ECO:0000259" key="3">
    <source>
        <dbReference type="PROSITE" id="PS51444"/>
    </source>
</evidence>
<organism evidence="4 5">
    <name type="scientific">Papaver atlanticum</name>
    <dbReference type="NCBI Taxonomy" id="357466"/>
    <lineage>
        <taxon>Eukaryota</taxon>
        <taxon>Viridiplantae</taxon>
        <taxon>Streptophyta</taxon>
        <taxon>Embryophyta</taxon>
        <taxon>Tracheophyta</taxon>
        <taxon>Spermatophyta</taxon>
        <taxon>Magnoliopsida</taxon>
        <taxon>Ranunculales</taxon>
        <taxon>Papaveraceae</taxon>
        <taxon>Papaveroideae</taxon>
        <taxon>Papaver</taxon>
    </lineage>
</organism>
<evidence type="ECO:0000313" key="4">
    <source>
        <dbReference type="EMBL" id="KAI3944054.1"/>
    </source>
</evidence>
<name>A0AAD4T986_9MAGN</name>
<dbReference type="EMBL" id="JAJJMB010004080">
    <property type="protein sequence ID" value="KAI3944054.1"/>
    <property type="molecule type" value="Genomic_DNA"/>
</dbReference>
<keyword evidence="5" id="KW-1185">Reference proteome</keyword>
<dbReference type="PANTHER" id="PTHR45733">
    <property type="entry name" value="FORMIN-J"/>
    <property type="match status" value="1"/>
</dbReference>
<dbReference type="Proteomes" id="UP001202328">
    <property type="component" value="Unassembled WGS sequence"/>
</dbReference>
<dbReference type="InterPro" id="IPR015425">
    <property type="entry name" value="FH2_Formin"/>
</dbReference>
<feature type="coiled-coil region" evidence="2">
    <location>
        <begin position="78"/>
        <end position="105"/>
    </location>
</feature>
<protein>
    <recommendedName>
        <fullName evidence="3">FH2 domain-containing protein</fullName>
    </recommendedName>
</protein>
<reference evidence="4" key="1">
    <citation type="submission" date="2022-04" db="EMBL/GenBank/DDBJ databases">
        <title>A functionally conserved STORR gene fusion in Papaver species that diverged 16.8 million years ago.</title>
        <authorList>
            <person name="Catania T."/>
        </authorList>
    </citation>
    <scope>NUCLEOTIDE SEQUENCE</scope>
    <source>
        <strain evidence="4">S-188037</strain>
    </source>
</reference>
<dbReference type="Pfam" id="PF02181">
    <property type="entry name" value="FH2"/>
    <property type="match status" value="1"/>
</dbReference>
<evidence type="ECO:0000313" key="5">
    <source>
        <dbReference type="Proteomes" id="UP001202328"/>
    </source>
</evidence>
<sequence>MKQVLYIGNVLNQGTRRGSAIGFELESLLKLSDTHAYTTTRKMSLMHYLCKVIAAKYPQLLNFHSTLPSLEAASKIESKSLAEDLQEITKDLKQAKNELDASAEDDPVSEVFRKVF</sequence>
<evidence type="ECO:0000256" key="2">
    <source>
        <dbReference type="SAM" id="Coils"/>
    </source>
</evidence>
<gene>
    <name evidence="4" type="ORF">MKW98_015206</name>
</gene>
<feature type="domain" description="FH2" evidence="3">
    <location>
        <begin position="1"/>
        <end position="116"/>
    </location>
</feature>
<dbReference type="SUPFAM" id="SSF101447">
    <property type="entry name" value="Formin homology 2 domain (FH2 domain)"/>
    <property type="match status" value="1"/>
</dbReference>
<comment type="similarity">
    <text evidence="1">Belongs to the formin-like family. Class-II subfamily.</text>
</comment>
<accession>A0AAD4T986</accession>
<keyword evidence="2" id="KW-0175">Coiled coil</keyword>
<dbReference type="InterPro" id="IPR051144">
    <property type="entry name" value="Formin_homology_domain"/>
</dbReference>
<dbReference type="AlphaFoldDB" id="A0AAD4T986"/>
<proteinExistence type="inferred from homology"/>
<dbReference type="PROSITE" id="PS51444">
    <property type="entry name" value="FH2"/>
    <property type="match status" value="1"/>
</dbReference>
<comment type="caution">
    <text evidence="4">The sequence shown here is derived from an EMBL/GenBank/DDBJ whole genome shotgun (WGS) entry which is preliminary data.</text>
</comment>